<feature type="domain" description="ATP-dependent DNA ligase family profile" evidence="24">
    <location>
        <begin position="642"/>
        <end position="764"/>
    </location>
</feature>
<dbReference type="GO" id="GO:0003677">
    <property type="term" value="F:DNA binding"/>
    <property type="evidence" value="ECO:0007669"/>
    <property type="project" value="UniProtKB-KW"/>
</dbReference>
<keyword evidence="12" id="KW-0067">ATP-binding</keyword>
<keyword evidence="11" id="KW-0269">Exonuclease</keyword>
<evidence type="ECO:0000256" key="13">
    <source>
        <dbReference type="ARBA" id="ARBA00022932"/>
    </source>
</evidence>
<keyword evidence="5" id="KW-0548">Nucleotidyltransferase</keyword>
<evidence type="ECO:0000256" key="22">
    <source>
        <dbReference type="ARBA" id="ARBA00049990"/>
    </source>
</evidence>
<gene>
    <name evidence="25" type="ORF">FHX74_002805</name>
</gene>
<dbReference type="GO" id="GO:0003887">
    <property type="term" value="F:DNA-directed DNA polymerase activity"/>
    <property type="evidence" value="ECO:0007669"/>
    <property type="project" value="UniProtKB-KW"/>
</dbReference>
<evidence type="ECO:0000256" key="14">
    <source>
        <dbReference type="ARBA" id="ARBA00023125"/>
    </source>
</evidence>
<comment type="similarity">
    <text evidence="22">In the N-terminal section; belongs to the LigD polymerase family.</text>
</comment>
<keyword evidence="18" id="KW-0511">Multifunctional enzyme</keyword>
<dbReference type="Gene3D" id="3.90.920.10">
    <property type="entry name" value="DNA primase, PRIM domain"/>
    <property type="match status" value="1"/>
</dbReference>
<evidence type="ECO:0000256" key="17">
    <source>
        <dbReference type="ARBA" id="ARBA00023211"/>
    </source>
</evidence>
<evidence type="ECO:0000256" key="4">
    <source>
        <dbReference type="ARBA" id="ARBA00022679"/>
    </source>
</evidence>
<evidence type="ECO:0000259" key="24">
    <source>
        <dbReference type="PROSITE" id="PS50160"/>
    </source>
</evidence>
<evidence type="ECO:0000256" key="8">
    <source>
        <dbReference type="ARBA" id="ARBA00022741"/>
    </source>
</evidence>
<dbReference type="InterPro" id="IPR014146">
    <property type="entry name" value="LigD_ligase_dom"/>
</dbReference>
<feature type="region of interest" description="Disordered" evidence="23">
    <location>
        <begin position="836"/>
        <end position="858"/>
    </location>
</feature>
<keyword evidence="9" id="KW-0227">DNA damage</keyword>
<evidence type="ECO:0000256" key="18">
    <source>
        <dbReference type="ARBA" id="ARBA00023268"/>
    </source>
</evidence>
<dbReference type="Proteomes" id="UP000523079">
    <property type="component" value="Unassembled WGS sequence"/>
</dbReference>
<dbReference type="PANTHER" id="PTHR42705:SF2">
    <property type="entry name" value="BIFUNCTIONAL NON-HOMOLOGOUS END JOINING PROTEIN LIGD"/>
    <property type="match status" value="1"/>
</dbReference>
<dbReference type="PROSITE" id="PS50160">
    <property type="entry name" value="DNA_LIGASE_A3"/>
    <property type="match status" value="1"/>
</dbReference>
<proteinExistence type="inferred from homology"/>
<organism evidence="25 26">
    <name type="scientific">Microlunatus kandeliicorticis</name>
    <dbReference type="NCBI Taxonomy" id="1759536"/>
    <lineage>
        <taxon>Bacteria</taxon>
        <taxon>Bacillati</taxon>
        <taxon>Actinomycetota</taxon>
        <taxon>Actinomycetes</taxon>
        <taxon>Propionibacteriales</taxon>
        <taxon>Propionibacteriaceae</taxon>
        <taxon>Microlunatus</taxon>
    </lineage>
</organism>
<evidence type="ECO:0000256" key="5">
    <source>
        <dbReference type="ARBA" id="ARBA00022695"/>
    </source>
</evidence>
<keyword evidence="6" id="KW-0540">Nuclease</keyword>
<comment type="caution">
    <text evidence="25">The sequence shown here is derived from an EMBL/GenBank/DDBJ whole genome shotgun (WGS) entry which is preliminary data.</text>
</comment>
<comment type="catalytic activity">
    <reaction evidence="20">
        <text>ATP + (deoxyribonucleotide)n-3'-hydroxyl + 5'-phospho-(deoxyribonucleotide)m = (deoxyribonucleotide)n+m + AMP + diphosphate.</text>
        <dbReference type="EC" id="6.5.1.1"/>
    </reaction>
</comment>
<dbReference type="InterPro" id="IPR012309">
    <property type="entry name" value="DNA_ligase_ATP-dep_C"/>
</dbReference>
<dbReference type="AlphaFoldDB" id="A0A7W3P6P8"/>
<keyword evidence="10" id="KW-0378">Hydrolase</keyword>
<evidence type="ECO:0000256" key="19">
    <source>
        <dbReference type="ARBA" id="ARBA00029943"/>
    </source>
</evidence>
<dbReference type="InterPro" id="IPR014145">
    <property type="entry name" value="LigD_pol_dom"/>
</dbReference>
<dbReference type="InterPro" id="IPR016059">
    <property type="entry name" value="DNA_ligase_ATP-dep_CS"/>
</dbReference>
<evidence type="ECO:0000313" key="26">
    <source>
        <dbReference type="Proteomes" id="UP000523079"/>
    </source>
</evidence>
<evidence type="ECO:0000256" key="21">
    <source>
        <dbReference type="ARBA" id="ARBA00049981"/>
    </source>
</evidence>
<keyword evidence="4" id="KW-0808">Transferase</keyword>
<evidence type="ECO:0000256" key="7">
    <source>
        <dbReference type="ARBA" id="ARBA00022723"/>
    </source>
</evidence>
<dbReference type="NCBIfam" id="TIGR02779">
    <property type="entry name" value="NHEJ_ligase_lig"/>
    <property type="match status" value="1"/>
</dbReference>
<dbReference type="Pfam" id="PF01068">
    <property type="entry name" value="DNA_ligase_A_M"/>
    <property type="match status" value="1"/>
</dbReference>
<comment type="similarity">
    <text evidence="21">In the C-terminal section; belongs to the ATP-dependent DNA ligase family.</text>
</comment>
<keyword evidence="13" id="KW-0239">DNA-directed DNA polymerase</keyword>
<evidence type="ECO:0000256" key="3">
    <source>
        <dbReference type="ARBA" id="ARBA00022598"/>
    </source>
</evidence>
<dbReference type="InterPro" id="IPR014144">
    <property type="entry name" value="LigD_PE_domain"/>
</dbReference>
<dbReference type="CDD" id="cd07906">
    <property type="entry name" value="Adenylation_DNA_ligase_LigD_LigC"/>
    <property type="match status" value="1"/>
</dbReference>
<dbReference type="Pfam" id="PF21686">
    <property type="entry name" value="LigD_Prim-Pol"/>
    <property type="match status" value="1"/>
</dbReference>
<keyword evidence="7" id="KW-0479">Metal-binding</keyword>
<dbReference type="InterPro" id="IPR052171">
    <property type="entry name" value="NHEJ_LigD"/>
</dbReference>
<keyword evidence="14" id="KW-0238">DNA-binding</keyword>
<dbReference type="EC" id="6.5.1.1" evidence="2"/>
<evidence type="ECO:0000313" key="25">
    <source>
        <dbReference type="EMBL" id="MBA8795177.1"/>
    </source>
</evidence>
<dbReference type="InterPro" id="IPR012340">
    <property type="entry name" value="NA-bd_OB-fold"/>
</dbReference>
<evidence type="ECO:0000256" key="12">
    <source>
        <dbReference type="ARBA" id="ARBA00022840"/>
    </source>
</evidence>
<feature type="compositionally biased region" description="Low complexity" evidence="23">
    <location>
        <begin position="504"/>
        <end position="517"/>
    </location>
</feature>
<feature type="compositionally biased region" description="Basic and acidic residues" evidence="23">
    <location>
        <begin position="304"/>
        <end position="321"/>
    </location>
</feature>
<evidence type="ECO:0000256" key="9">
    <source>
        <dbReference type="ARBA" id="ARBA00022763"/>
    </source>
</evidence>
<reference evidence="25 26" key="1">
    <citation type="submission" date="2020-07" db="EMBL/GenBank/DDBJ databases">
        <title>Sequencing the genomes of 1000 actinobacteria strains.</title>
        <authorList>
            <person name="Klenk H.-P."/>
        </authorList>
    </citation>
    <scope>NUCLEOTIDE SEQUENCE [LARGE SCALE GENOMIC DNA]</scope>
    <source>
        <strain evidence="25 26">DSM 100723</strain>
    </source>
</reference>
<keyword evidence="16" id="KW-0234">DNA repair</keyword>
<dbReference type="InterPro" id="IPR012310">
    <property type="entry name" value="DNA_ligase_ATP-dep_cent"/>
</dbReference>
<dbReference type="InterPro" id="IPR033649">
    <property type="entry name" value="MtLigD_Pol-like"/>
</dbReference>
<name>A0A7W3P6P8_9ACTN</name>
<dbReference type="PROSITE" id="PS00333">
    <property type="entry name" value="DNA_LIGASE_A2"/>
    <property type="match status" value="1"/>
</dbReference>
<dbReference type="GO" id="GO:0006310">
    <property type="term" value="P:DNA recombination"/>
    <property type="evidence" value="ECO:0007669"/>
    <property type="project" value="UniProtKB-KW"/>
</dbReference>
<dbReference type="NCBIfam" id="TIGR02777">
    <property type="entry name" value="LigD_PE_dom"/>
    <property type="match status" value="1"/>
</dbReference>
<dbReference type="GO" id="GO:0004527">
    <property type="term" value="F:exonuclease activity"/>
    <property type="evidence" value="ECO:0007669"/>
    <property type="project" value="UniProtKB-KW"/>
</dbReference>
<evidence type="ECO:0000256" key="11">
    <source>
        <dbReference type="ARBA" id="ARBA00022839"/>
    </source>
</evidence>
<dbReference type="GO" id="GO:0005524">
    <property type="term" value="F:ATP binding"/>
    <property type="evidence" value="ECO:0007669"/>
    <property type="project" value="UniProtKB-KW"/>
</dbReference>
<dbReference type="Pfam" id="PF13298">
    <property type="entry name" value="LigD_N"/>
    <property type="match status" value="1"/>
</dbReference>
<dbReference type="SUPFAM" id="SSF50249">
    <property type="entry name" value="Nucleic acid-binding proteins"/>
    <property type="match status" value="1"/>
</dbReference>
<keyword evidence="15" id="KW-0233">DNA recombination</keyword>
<evidence type="ECO:0000256" key="15">
    <source>
        <dbReference type="ARBA" id="ARBA00023172"/>
    </source>
</evidence>
<keyword evidence="8" id="KW-0547">Nucleotide-binding</keyword>
<dbReference type="Gene3D" id="3.30.1490.70">
    <property type="match status" value="1"/>
</dbReference>
<keyword evidence="26" id="KW-1185">Reference proteome</keyword>
<evidence type="ECO:0000256" key="23">
    <source>
        <dbReference type="SAM" id="MobiDB-lite"/>
    </source>
</evidence>
<dbReference type="GO" id="GO:0046872">
    <property type="term" value="F:metal ion binding"/>
    <property type="evidence" value="ECO:0007669"/>
    <property type="project" value="UniProtKB-KW"/>
</dbReference>
<accession>A0A7W3P6P8</accession>
<dbReference type="Gene3D" id="3.30.470.30">
    <property type="entry name" value="DNA ligase/mRNA capping enzyme"/>
    <property type="match status" value="1"/>
</dbReference>
<dbReference type="GO" id="GO:0003910">
    <property type="term" value="F:DNA ligase (ATP) activity"/>
    <property type="evidence" value="ECO:0007669"/>
    <property type="project" value="UniProtKB-EC"/>
</dbReference>
<feature type="region of interest" description="Disordered" evidence="23">
    <location>
        <begin position="298"/>
        <end position="333"/>
    </location>
</feature>
<dbReference type="RefSeq" id="WP_182560767.1">
    <property type="nucleotide sequence ID" value="NZ_JACGWT010000004.1"/>
</dbReference>
<dbReference type="PANTHER" id="PTHR42705">
    <property type="entry name" value="BIFUNCTIONAL NON-HOMOLOGOUS END JOINING PROTEIN LIGD"/>
    <property type="match status" value="1"/>
</dbReference>
<protein>
    <recommendedName>
        <fullName evidence="2">DNA ligase (ATP)</fullName>
        <ecNumber evidence="2">6.5.1.1</ecNumber>
    </recommendedName>
    <alternativeName>
        <fullName evidence="19">NHEJ DNA polymerase</fullName>
    </alternativeName>
</protein>
<feature type="region of interest" description="Disordered" evidence="23">
    <location>
        <begin position="463"/>
        <end position="532"/>
    </location>
</feature>
<evidence type="ECO:0000256" key="2">
    <source>
        <dbReference type="ARBA" id="ARBA00012727"/>
    </source>
</evidence>
<sequence>MPGSEPQTVVIDGRRLKLTNLDKVLYPETGTTKGEVIGYYHEIGAIMVPHLADRPVTRKRWPNGVGHAGAPVNPFFEKNLNPTNTPDWVPRYPIEHSDRTNHYPIVDDLVTLVWLAQLASLEIHVPQWRFDDGGRPQNPDRLVLDLDPGPGVGLPECAEVARWARELMAGIDLELFPVTSGSKGIHLYAHLDGRYTSHDASMIARELAQTLERAHPDLVVSEMAKAQRKGKVFIDWSQNNGNKTTIAPYSLRGRSRPTVAVPRTWDELDEDLEHLDFTEVLARVREVGDLFAPLAPQAVPAPGRPDRLSTYRSMRDPRKTPEPVPAAAPPTSDGQSFVIQEHHARRLHYDFRLEHDGVLVSWAVPKGVPTDPRTNHLAVQTEDHPLEYGSFEGSIPHGEYGGGEVFIFDEGRYELEKWRDGKEVIVTLHGTRPGGVGTGCKVAIIHTGGKGNQPEKNWLMHLMEGSPSVPDPVDVSPGSTDPRRHVAAEATWSPEHGRVPLGPSTGSGRESTGSGREATGTGQKAAGSGDEAEIPFPDEIEPMLATAILPERFGSSEGWAFEMKWDGVRAVCYLAGGRVRLLSRRGNDATVTYPEIVSALEAVDVETAVLDAEVVAMGSDGVPSFSRLQQRMGLTRPADVAAARRHTPVQLVVFDLLHLNGRSLLRDSYDERRAALDALLGDGAGTRIQVPPTFEGDLAGAEAASRQLRLEGVVAKRRTSVYQPGSRAHTWLKIKNFHTQEVVVGGWKPGQGRRDGGVGSLLLGIPGPDGLAYVGKVGTGWTDAMLTEIEARLRPLERKTSPFLEVPRLDAKDARWVTPRFVGEVRYGEFTDDDRLRHPSWRGWRDDKSPEDVRREEP</sequence>
<dbReference type="CDD" id="cd04863">
    <property type="entry name" value="MtLigD_Pol_like"/>
    <property type="match status" value="1"/>
</dbReference>
<comment type="cofactor">
    <cofactor evidence="1">
        <name>Mn(2+)</name>
        <dbReference type="ChEBI" id="CHEBI:29035"/>
    </cofactor>
</comment>
<keyword evidence="3 25" id="KW-0436">Ligase</keyword>
<keyword evidence="17" id="KW-0464">Manganese</keyword>
<dbReference type="Gene3D" id="2.40.50.140">
    <property type="entry name" value="Nucleic acid-binding proteins"/>
    <property type="match status" value="1"/>
</dbReference>
<dbReference type="CDD" id="cd07971">
    <property type="entry name" value="OBF_DNA_ligase_LigD"/>
    <property type="match status" value="1"/>
</dbReference>
<dbReference type="GO" id="GO:0006281">
    <property type="term" value="P:DNA repair"/>
    <property type="evidence" value="ECO:0007669"/>
    <property type="project" value="UniProtKB-KW"/>
</dbReference>
<dbReference type="Pfam" id="PF04679">
    <property type="entry name" value="DNA_ligase_A_C"/>
    <property type="match status" value="1"/>
</dbReference>
<dbReference type="EMBL" id="JACGWT010000004">
    <property type="protein sequence ID" value="MBA8795177.1"/>
    <property type="molecule type" value="Genomic_DNA"/>
</dbReference>
<evidence type="ECO:0000256" key="20">
    <source>
        <dbReference type="ARBA" id="ARBA00034003"/>
    </source>
</evidence>
<evidence type="ECO:0000256" key="6">
    <source>
        <dbReference type="ARBA" id="ARBA00022722"/>
    </source>
</evidence>
<evidence type="ECO:0000256" key="10">
    <source>
        <dbReference type="ARBA" id="ARBA00022801"/>
    </source>
</evidence>
<evidence type="ECO:0000256" key="16">
    <source>
        <dbReference type="ARBA" id="ARBA00023204"/>
    </source>
</evidence>
<dbReference type="NCBIfam" id="TIGR02778">
    <property type="entry name" value="ligD_pol"/>
    <property type="match status" value="1"/>
</dbReference>
<dbReference type="NCBIfam" id="NF007210">
    <property type="entry name" value="PRK09632.1"/>
    <property type="match status" value="1"/>
</dbReference>
<feature type="compositionally biased region" description="Low complexity" evidence="23">
    <location>
        <begin position="465"/>
        <end position="479"/>
    </location>
</feature>
<dbReference type="SUPFAM" id="SSF56091">
    <property type="entry name" value="DNA ligase/mRNA capping enzyme, catalytic domain"/>
    <property type="match status" value="1"/>
</dbReference>
<evidence type="ECO:0000256" key="1">
    <source>
        <dbReference type="ARBA" id="ARBA00001936"/>
    </source>
</evidence>